<keyword evidence="1" id="KW-1133">Transmembrane helix</keyword>
<name>A0A0V0H847_SOLCH</name>
<dbReference type="EMBL" id="GEDG01024032">
    <property type="protein sequence ID" value="JAP16282.1"/>
    <property type="molecule type" value="Transcribed_RNA"/>
</dbReference>
<evidence type="ECO:0000313" key="2">
    <source>
        <dbReference type="EMBL" id="JAP16282.1"/>
    </source>
</evidence>
<reference evidence="2" key="1">
    <citation type="submission" date="2015-12" db="EMBL/GenBank/DDBJ databases">
        <title>Gene expression during late stages of embryo sac development: a critical building block for successful pollen-pistil interactions.</title>
        <authorList>
            <person name="Liu Y."/>
            <person name="Joly V."/>
            <person name="Sabar M."/>
            <person name="Matton D.P."/>
        </authorList>
    </citation>
    <scope>NUCLEOTIDE SEQUENCE</scope>
</reference>
<accession>A0A0V0H847</accession>
<evidence type="ECO:0000256" key="1">
    <source>
        <dbReference type="SAM" id="Phobius"/>
    </source>
</evidence>
<sequence>MFHQPVPPNNITRSTLLVSLYMFGLAWLYLVMPSKERKLVHSKIYLHDLTGQQNSHEEWFRQAITRLSYS</sequence>
<dbReference type="AlphaFoldDB" id="A0A0V0H847"/>
<protein>
    <submittedName>
        <fullName evidence="2">Putative ovule protein</fullName>
    </submittedName>
</protein>
<feature type="transmembrane region" description="Helical" evidence="1">
    <location>
        <begin position="12"/>
        <end position="32"/>
    </location>
</feature>
<organism evidence="2">
    <name type="scientific">Solanum chacoense</name>
    <name type="common">Chaco potato</name>
    <dbReference type="NCBI Taxonomy" id="4108"/>
    <lineage>
        <taxon>Eukaryota</taxon>
        <taxon>Viridiplantae</taxon>
        <taxon>Streptophyta</taxon>
        <taxon>Embryophyta</taxon>
        <taxon>Tracheophyta</taxon>
        <taxon>Spermatophyta</taxon>
        <taxon>Magnoliopsida</taxon>
        <taxon>eudicotyledons</taxon>
        <taxon>Gunneridae</taxon>
        <taxon>Pentapetalae</taxon>
        <taxon>asterids</taxon>
        <taxon>lamiids</taxon>
        <taxon>Solanales</taxon>
        <taxon>Solanaceae</taxon>
        <taxon>Solanoideae</taxon>
        <taxon>Solaneae</taxon>
        <taxon>Solanum</taxon>
    </lineage>
</organism>
<proteinExistence type="predicted"/>
<keyword evidence="1" id="KW-0472">Membrane</keyword>
<keyword evidence="1" id="KW-0812">Transmembrane</keyword>